<dbReference type="AlphaFoldDB" id="A0A7X1FU06"/>
<evidence type="ECO:0000313" key="3">
    <source>
        <dbReference type="Proteomes" id="UP000566813"/>
    </source>
</evidence>
<evidence type="ECO:0000313" key="2">
    <source>
        <dbReference type="EMBL" id="MBC2666953.1"/>
    </source>
</evidence>
<dbReference type="Gene3D" id="3.40.50.1820">
    <property type="entry name" value="alpha/beta hydrolase"/>
    <property type="match status" value="1"/>
</dbReference>
<protein>
    <submittedName>
        <fullName evidence="2">Alpha/beta fold hydrolase</fullName>
    </submittedName>
</protein>
<dbReference type="EMBL" id="JACLAW010000013">
    <property type="protein sequence ID" value="MBC2666953.1"/>
    <property type="molecule type" value="Genomic_DNA"/>
</dbReference>
<dbReference type="Proteomes" id="UP000566813">
    <property type="component" value="Unassembled WGS sequence"/>
</dbReference>
<dbReference type="PANTHER" id="PTHR10992">
    <property type="entry name" value="METHYLESTERASE FAMILY MEMBER"/>
    <property type="match status" value="1"/>
</dbReference>
<dbReference type="GO" id="GO:0080032">
    <property type="term" value="F:methyl jasmonate esterase activity"/>
    <property type="evidence" value="ECO:0007669"/>
    <property type="project" value="TreeGrafter"/>
</dbReference>
<dbReference type="InterPro" id="IPR029058">
    <property type="entry name" value="AB_hydrolase_fold"/>
</dbReference>
<comment type="caution">
    <text evidence="2">The sequence shown here is derived from an EMBL/GenBank/DDBJ whole genome shotgun (WGS) entry which is preliminary data.</text>
</comment>
<keyword evidence="3" id="KW-1185">Reference proteome</keyword>
<dbReference type="InterPro" id="IPR000073">
    <property type="entry name" value="AB_hydrolase_1"/>
</dbReference>
<accession>A0A7X1FU06</accession>
<dbReference type="GO" id="GO:0080030">
    <property type="term" value="F:methyl indole-3-acetate esterase activity"/>
    <property type="evidence" value="ECO:0007669"/>
    <property type="project" value="TreeGrafter"/>
</dbReference>
<proteinExistence type="predicted"/>
<dbReference type="PANTHER" id="PTHR10992:SF1086">
    <property type="entry name" value="AB HYDROLASE-1 DOMAIN-CONTAINING PROTEIN"/>
    <property type="match status" value="1"/>
</dbReference>
<feature type="domain" description="AB hydrolase-1" evidence="1">
    <location>
        <begin position="5"/>
        <end position="238"/>
    </location>
</feature>
<name>A0A7X1FU06_9SPHN</name>
<dbReference type="RefSeq" id="WP_185665250.1">
    <property type="nucleotide sequence ID" value="NZ_JACLAW010000013.1"/>
</dbReference>
<gene>
    <name evidence="2" type="ORF">H7F51_15650</name>
</gene>
<dbReference type="SUPFAM" id="SSF53474">
    <property type="entry name" value="alpha/beta-Hydrolases"/>
    <property type="match status" value="1"/>
</dbReference>
<organism evidence="2 3">
    <name type="scientific">Novosphingobium flavum</name>
    <dbReference type="NCBI Taxonomy" id="1778672"/>
    <lineage>
        <taxon>Bacteria</taxon>
        <taxon>Pseudomonadati</taxon>
        <taxon>Pseudomonadota</taxon>
        <taxon>Alphaproteobacteria</taxon>
        <taxon>Sphingomonadales</taxon>
        <taxon>Sphingomonadaceae</taxon>
        <taxon>Novosphingobium</taxon>
    </lineage>
</organism>
<evidence type="ECO:0000259" key="1">
    <source>
        <dbReference type="Pfam" id="PF12697"/>
    </source>
</evidence>
<keyword evidence="2" id="KW-0378">Hydrolase</keyword>
<dbReference type="Pfam" id="PF12697">
    <property type="entry name" value="Abhydrolase_6"/>
    <property type="match status" value="1"/>
</dbReference>
<dbReference type="InterPro" id="IPR045889">
    <property type="entry name" value="MES/HNL"/>
</dbReference>
<sequence>MATFILVHGSWHGGWSFDLLAARLAAAGHSVDAPTLPGMGGSEEELRAVTLDGWTDFIVARCRAARERGQGPVVLAGHSRGGIVITAAAERDPEAMDALVYICAHMLPSGLSRADFAAQSPRNAAFAAIVSPTPGGAGTVVDPEGAHAVFAQLSPPEVTESAAARLLAEPNAPRDTPVFTTPERWGKLPRTYVECTEDRVIPIADQRRQQALSPGARVVTLEADHSPFFSRPDELAAALISAIP</sequence>
<reference evidence="2 3" key="1">
    <citation type="submission" date="2020-08" db="EMBL/GenBank/DDBJ databases">
        <title>The genome sequence of type strain Novosphingobium flavum NBRC 111647.</title>
        <authorList>
            <person name="Liu Y."/>
        </authorList>
    </citation>
    <scope>NUCLEOTIDE SEQUENCE [LARGE SCALE GENOMIC DNA]</scope>
    <source>
        <strain evidence="2 3">NBRC 111647</strain>
    </source>
</reference>